<keyword evidence="1 5" id="KW-0808">Transferase</keyword>
<dbReference type="InterPro" id="IPR016181">
    <property type="entry name" value="Acyl_CoA_acyltransferase"/>
</dbReference>
<evidence type="ECO:0000256" key="1">
    <source>
        <dbReference type="ARBA" id="ARBA00022679"/>
    </source>
</evidence>
<evidence type="ECO:0000259" key="4">
    <source>
        <dbReference type="PROSITE" id="PS51186"/>
    </source>
</evidence>
<dbReference type="Gene3D" id="3.40.630.30">
    <property type="match status" value="1"/>
</dbReference>
<dbReference type="SUPFAM" id="SSF55729">
    <property type="entry name" value="Acyl-CoA N-acyltransferases (Nat)"/>
    <property type="match status" value="1"/>
</dbReference>
<evidence type="ECO:0000313" key="5">
    <source>
        <dbReference type="EMBL" id="SJZ83769.1"/>
    </source>
</evidence>
<dbReference type="RefSeq" id="WP_025071369.1">
    <property type="nucleotide sequence ID" value="NZ_FUXK01000012.1"/>
</dbReference>
<organism evidence="5 6">
    <name type="scientific">Segatella oulorum</name>
    <dbReference type="NCBI Taxonomy" id="28136"/>
    <lineage>
        <taxon>Bacteria</taxon>
        <taxon>Pseudomonadati</taxon>
        <taxon>Bacteroidota</taxon>
        <taxon>Bacteroidia</taxon>
        <taxon>Bacteroidales</taxon>
        <taxon>Prevotellaceae</taxon>
        <taxon>Segatella</taxon>
    </lineage>
</organism>
<evidence type="ECO:0000256" key="3">
    <source>
        <dbReference type="ARBA" id="ARBA00038502"/>
    </source>
</evidence>
<reference evidence="5 6" key="1">
    <citation type="submission" date="2017-02" db="EMBL/GenBank/DDBJ databases">
        <authorList>
            <person name="Peterson S.W."/>
        </authorList>
    </citation>
    <scope>NUCLEOTIDE SEQUENCE [LARGE SCALE GENOMIC DNA]</scope>
    <source>
        <strain evidence="5 6">ATCC 43324</strain>
    </source>
</reference>
<dbReference type="AlphaFoldDB" id="A0A1T4NWZ7"/>
<dbReference type="PANTHER" id="PTHR43792">
    <property type="entry name" value="GNAT FAMILY, PUTATIVE (AFU_ORTHOLOGUE AFUA_3G00765)-RELATED-RELATED"/>
    <property type="match status" value="1"/>
</dbReference>
<dbReference type="GO" id="GO:0005737">
    <property type="term" value="C:cytoplasm"/>
    <property type="evidence" value="ECO:0007669"/>
    <property type="project" value="TreeGrafter"/>
</dbReference>
<dbReference type="InterPro" id="IPR051531">
    <property type="entry name" value="N-acetyltransferase"/>
</dbReference>
<accession>A0A1T4NWZ7</accession>
<dbReference type="EMBL" id="FUXK01000012">
    <property type="protein sequence ID" value="SJZ83769.1"/>
    <property type="molecule type" value="Genomic_DNA"/>
</dbReference>
<dbReference type="Pfam" id="PF13302">
    <property type="entry name" value="Acetyltransf_3"/>
    <property type="match status" value="1"/>
</dbReference>
<dbReference type="InterPro" id="IPR000182">
    <property type="entry name" value="GNAT_dom"/>
</dbReference>
<dbReference type="eggNOG" id="COG1670">
    <property type="taxonomic scope" value="Bacteria"/>
</dbReference>
<evidence type="ECO:0000256" key="2">
    <source>
        <dbReference type="ARBA" id="ARBA00023315"/>
    </source>
</evidence>
<name>A0A1T4NWZ7_9BACT</name>
<dbReference type="Proteomes" id="UP000190065">
    <property type="component" value="Unassembled WGS sequence"/>
</dbReference>
<comment type="similarity">
    <text evidence="3">Belongs to the acetyltransferase family. RimJ subfamily.</text>
</comment>
<proteinExistence type="inferred from homology"/>
<dbReference type="PANTHER" id="PTHR43792:SF8">
    <property type="entry name" value="[RIBOSOMAL PROTEIN US5]-ALANINE N-ACETYLTRANSFERASE"/>
    <property type="match status" value="1"/>
</dbReference>
<sequence length="186" mass="21112">MELQTKRLILRAWKESDAEALYKYARNPNVGPIAGWTPHTSIENSLEIIKTVLSAPETYAVVLKEAGEAVGSVGIMTARSEIHSAKIADNECEIGYWIGEPYWGQGLIPEAVNELLRYAFEDLGKTTVWCGYYDGNEKSKRVQEKCGFVYSHTEENKPVPLLNEVRTEYFTKITLEDWKKQYGSLK</sequence>
<protein>
    <submittedName>
        <fullName evidence="5">Protein N-acetyltransferase, RimJ/RimL family</fullName>
    </submittedName>
</protein>
<dbReference type="PROSITE" id="PS51186">
    <property type="entry name" value="GNAT"/>
    <property type="match status" value="1"/>
</dbReference>
<gene>
    <name evidence="5" type="ORF">SAMN02745202_01209</name>
</gene>
<dbReference type="STRING" id="28136.SAMN02745202_01209"/>
<evidence type="ECO:0000313" key="6">
    <source>
        <dbReference type="Proteomes" id="UP000190065"/>
    </source>
</evidence>
<keyword evidence="2" id="KW-0012">Acyltransferase</keyword>
<dbReference type="GO" id="GO:0008999">
    <property type="term" value="F:protein-N-terminal-alanine acetyltransferase activity"/>
    <property type="evidence" value="ECO:0007669"/>
    <property type="project" value="TreeGrafter"/>
</dbReference>
<feature type="domain" description="N-acetyltransferase" evidence="4">
    <location>
        <begin position="8"/>
        <end position="176"/>
    </location>
</feature>